<dbReference type="EMBL" id="JACHOB010000008">
    <property type="protein sequence ID" value="MBB4660346.1"/>
    <property type="molecule type" value="Genomic_DNA"/>
</dbReference>
<accession>A0A840I5X5</accession>
<evidence type="ECO:0000256" key="2">
    <source>
        <dbReference type="SAM" id="SignalP"/>
    </source>
</evidence>
<comment type="caution">
    <text evidence="3">The sequence shown here is derived from an EMBL/GenBank/DDBJ whole genome shotgun (WGS) entry which is preliminary data.</text>
</comment>
<evidence type="ECO:0000313" key="3">
    <source>
        <dbReference type="EMBL" id="MBB4660346.1"/>
    </source>
</evidence>
<evidence type="ECO:0000313" key="4">
    <source>
        <dbReference type="Proteomes" id="UP000563524"/>
    </source>
</evidence>
<feature type="signal peptide" evidence="2">
    <location>
        <begin position="1"/>
        <end position="18"/>
    </location>
</feature>
<dbReference type="Proteomes" id="UP000563524">
    <property type="component" value="Unassembled WGS sequence"/>
</dbReference>
<feature type="compositionally biased region" description="Pro residues" evidence="1">
    <location>
        <begin position="58"/>
        <end position="71"/>
    </location>
</feature>
<keyword evidence="2" id="KW-0732">Signal</keyword>
<reference evidence="3 4" key="1">
    <citation type="submission" date="2020-08" db="EMBL/GenBank/DDBJ databases">
        <title>Genomic Encyclopedia of Type Strains, Phase IV (KMG-IV): sequencing the most valuable type-strain genomes for metagenomic binning, comparative biology and taxonomic classification.</title>
        <authorList>
            <person name="Goeker M."/>
        </authorList>
    </citation>
    <scope>NUCLEOTIDE SEQUENCE [LARGE SCALE GENOMIC DNA]</scope>
    <source>
        <strain evidence="3 4">DSM 102850</strain>
    </source>
</reference>
<feature type="chain" id="PRO_5032897588" evidence="2">
    <location>
        <begin position="19"/>
        <end position="85"/>
    </location>
</feature>
<dbReference type="RefSeq" id="WP_183819805.1">
    <property type="nucleotide sequence ID" value="NZ_JACHOB010000008.1"/>
</dbReference>
<organism evidence="3 4">
    <name type="scientific">Parvularcula dongshanensis</name>
    <dbReference type="NCBI Taxonomy" id="1173995"/>
    <lineage>
        <taxon>Bacteria</taxon>
        <taxon>Pseudomonadati</taxon>
        <taxon>Pseudomonadota</taxon>
        <taxon>Alphaproteobacteria</taxon>
        <taxon>Parvularculales</taxon>
        <taxon>Parvularculaceae</taxon>
        <taxon>Parvularcula</taxon>
    </lineage>
</organism>
<protein>
    <submittedName>
        <fullName evidence="3">Uncharacterized protein</fullName>
    </submittedName>
</protein>
<proteinExistence type="predicted"/>
<keyword evidence="4" id="KW-1185">Reference proteome</keyword>
<sequence>MRSYAAALTLLCAFAAMAFVHLGGTSSDADSPTVGRAYDDERSWGQGVAAPAFEEPEPPAYGGPVAPPEAGPPVVFEDAEPLRFE</sequence>
<dbReference type="AlphaFoldDB" id="A0A840I5X5"/>
<evidence type="ECO:0000256" key="1">
    <source>
        <dbReference type="SAM" id="MobiDB-lite"/>
    </source>
</evidence>
<name>A0A840I5X5_9PROT</name>
<gene>
    <name evidence="3" type="ORF">GGQ59_002896</name>
</gene>
<feature type="region of interest" description="Disordered" evidence="1">
    <location>
        <begin position="46"/>
        <end position="85"/>
    </location>
</feature>